<keyword evidence="1" id="KW-0732">Signal</keyword>
<feature type="chain" id="PRO_5001970728" evidence="1">
    <location>
        <begin position="21"/>
        <end position="58"/>
    </location>
</feature>
<feature type="signal peptide" evidence="1">
    <location>
        <begin position="1"/>
        <end position="20"/>
    </location>
</feature>
<organism evidence="2">
    <name type="scientific">Scytodes thoracica</name>
    <name type="common">Spitting spider</name>
    <name type="synonym">Aranea thoracica</name>
    <dbReference type="NCBI Taxonomy" id="1112478"/>
    <lineage>
        <taxon>Eukaryota</taxon>
        <taxon>Metazoa</taxon>
        <taxon>Ecdysozoa</taxon>
        <taxon>Arthropoda</taxon>
        <taxon>Chelicerata</taxon>
        <taxon>Arachnida</taxon>
        <taxon>Araneae</taxon>
        <taxon>Araneomorphae</taxon>
        <taxon>Haplogynae</taxon>
        <taxon>Scytodoidea</taxon>
        <taxon>Scytodidae</taxon>
        <taxon>Scytodes</taxon>
    </lineage>
</organism>
<name>A0A0A0V5C4_SCYTH</name>
<sequence length="58" mass="5816">MWSMSFALLLIACVIAMVTAAPGPMLEGVLGRGNPIDGLWNSAQGVFGGLGGGLGLVK</sequence>
<dbReference type="EMBL" id="KF860368">
    <property type="protein sequence ID" value="AIW62387.1"/>
    <property type="molecule type" value="mRNA"/>
</dbReference>
<evidence type="ECO:0000256" key="1">
    <source>
        <dbReference type="SAM" id="SignalP"/>
    </source>
</evidence>
<reference evidence="2" key="2">
    <citation type="journal article" date="2014" name="J. Proteome Res.">
        <title>Spit and venom from scytodes spiders: a diverse and distinct cocktail.</title>
        <authorList>
            <person name="Zobel-Thropp P.A."/>
            <person name="Correa S.M."/>
            <person name="Garb J.E."/>
            <person name="Binford G.J."/>
        </authorList>
    </citation>
    <scope>NUCLEOTIDE SEQUENCE</scope>
    <source>
        <tissue evidence="2">Venom gland</tissue>
    </source>
</reference>
<accession>A0A0A0V5C4</accession>
<evidence type="ECO:0000313" key="2">
    <source>
        <dbReference type="EMBL" id="AIW62387.1"/>
    </source>
</evidence>
<reference evidence="2" key="1">
    <citation type="submission" date="2013-11" db="EMBL/GenBank/DDBJ databases">
        <authorList>
            <person name="Thropp P.A."/>
            <person name="Correa S.M."/>
            <person name="Garb J.E."/>
            <person name="Binford G.J."/>
        </authorList>
    </citation>
    <scope>NUCLEOTIDE SEQUENCE</scope>
    <source>
        <tissue evidence="2">Venom gland</tissue>
    </source>
</reference>
<dbReference type="AlphaFoldDB" id="A0A0A0V5C4"/>
<protein>
    <submittedName>
        <fullName evidence="2">Glycine-rich peptide</fullName>
    </submittedName>
</protein>
<proteinExistence type="evidence at transcript level"/>